<evidence type="ECO:0000313" key="7">
    <source>
        <dbReference type="Proteomes" id="UP000289691"/>
    </source>
</evidence>
<protein>
    <submittedName>
        <fullName evidence="6">5'/3'-nucleotidase SurE</fullName>
    </submittedName>
</protein>
<evidence type="ECO:0000259" key="5">
    <source>
        <dbReference type="Pfam" id="PF01975"/>
    </source>
</evidence>
<gene>
    <name evidence="6" type="ORF">EAF64_06595</name>
</gene>
<feature type="region of interest" description="Disordered" evidence="4">
    <location>
        <begin position="259"/>
        <end position="297"/>
    </location>
</feature>
<feature type="domain" description="Survival protein SurE-like phosphatase/nucleotidase" evidence="5">
    <location>
        <begin position="6"/>
        <end position="182"/>
    </location>
</feature>
<name>A0A498L265_9EURY</name>
<feature type="compositionally biased region" description="Basic and acidic residues" evidence="4">
    <location>
        <begin position="281"/>
        <end position="297"/>
    </location>
</feature>
<dbReference type="InterPro" id="IPR036523">
    <property type="entry name" value="SurE-like_sf"/>
</dbReference>
<dbReference type="OrthoDB" id="26873at2157"/>
<evidence type="ECO:0000313" key="6">
    <source>
        <dbReference type="EMBL" id="RXK50226.1"/>
    </source>
</evidence>
<reference evidence="6 7" key="1">
    <citation type="submission" date="2019-01" db="EMBL/GenBank/DDBJ databases">
        <title>Halorientalis sp. F13-25 a new haloarchaeum isolated from hypersaline water.</title>
        <authorList>
            <person name="Ana D.-V."/>
            <person name="Cristina S.-P."/>
            <person name="Antonio V."/>
        </authorList>
    </citation>
    <scope>NUCLEOTIDE SEQUENCE [LARGE SCALE GENOMIC DNA]</scope>
    <source>
        <strain evidence="6 7">F13-25</strain>
    </source>
</reference>
<keyword evidence="2" id="KW-0479">Metal-binding</keyword>
<comment type="similarity">
    <text evidence="1">Belongs to the SurE nucleotidase family.</text>
</comment>
<evidence type="ECO:0000256" key="3">
    <source>
        <dbReference type="ARBA" id="ARBA00022801"/>
    </source>
</evidence>
<dbReference type="GO" id="GO:0046872">
    <property type="term" value="F:metal ion binding"/>
    <property type="evidence" value="ECO:0007669"/>
    <property type="project" value="UniProtKB-KW"/>
</dbReference>
<dbReference type="AlphaFoldDB" id="A0A498L265"/>
<evidence type="ECO:0000256" key="4">
    <source>
        <dbReference type="SAM" id="MobiDB-lite"/>
    </source>
</evidence>
<accession>A0A498L265</accession>
<organism evidence="6 7">
    <name type="scientific">Halorientalis pallida</name>
    <dbReference type="NCBI Taxonomy" id="2479928"/>
    <lineage>
        <taxon>Archaea</taxon>
        <taxon>Methanobacteriati</taxon>
        <taxon>Methanobacteriota</taxon>
        <taxon>Stenosarchaea group</taxon>
        <taxon>Halobacteria</taxon>
        <taxon>Halobacteriales</taxon>
        <taxon>Haloarculaceae</taxon>
        <taxon>Halorientalis</taxon>
    </lineage>
</organism>
<dbReference type="EMBL" id="RDFA01000002">
    <property type="protein sequence ID" value="RXK50226.1"/>
    <property type="molecule type" value="Genomic_DNA"/>
</dbReference>
<keyword evidence="7" id="KW-1185">Reference proteome</keyword>
<dbReference type="Gene3D" id="3.40.1210.10">
    <property type="entry name" value="Survival protein SurE-like phosphatase/nucleotidase"/>
    <property type="match status" value="1"/>
</dbReference>
<evidence type="ECO:0000256" key="2">
    <source>
        <dbReference type="ARBA" id="ARBA00022723"/>
    </source>
</evidence>
<evidence type="ECO:0000256" key="1">
    <source>
        <dbReference type="ARBA" id="ARBA00011062"/>
    </source>
</evidence>
<comment type="caution">
    <text evidence="6">The sequence shown here is derived from an EMBL/GenBank/DDBJ whole genome shotgun (WGS) entry which is preliminary data.</text>
</comment>
<dbReference type="PANTHER" id="PTHR30457:SF0">
    <property type="entry name" value="PHOSPHATASE, PUTATIVE (AFU_ORTHOLOGUE AFUA_4G01070)-RELATED"/>
    <property type="match status" value="1"/>
</dbReference>
<sequence length="297" mass="32096">MTAPHVLLTNDDGIDAPGLAALYEELTGVAEVTVVAPTDNQSGTGRTRTHRTTREDHPWGYAIDGTPADCVAYGVGGLDADFDLVVAGCNHGPNAGNYVVGRSGTVGACIEAAFLDTPGIAISAYHAQDFFVHPPEEYDFGRPAKVARELLVRSRSTVVFEDADVLNVNAPVDVPESPMRLTEPHHDYAVDVEHEATERDEVDIGKPREGDIALRDVVWPGTVGWESPFPADEALRERYPEGSDRRALVEGEVSVSPLTAPALSVETGSLQQVVDGYNGSERARERAHEEQRRDDET</sequence>
<dbReference type="PANTHER" id="PTHR30457">
    <property type="entry name" value="5'-NUCLEOTIDASE SURE"/>
    <property type="match status" value="1"/>
</dbReference>
<dbReference type="Pfam" id="PF01975">
    <property type="entry name" value="SurE"/>
    <property type="match status" value="1"/>
</dbReference>
<keyword evidence="3" id="KW-0378">Hydrolase</keyword>
<proteinExistence type="inferred from homology"/>
<dbReference type="GO" id="GO:0008252">
    <property type="term" value="F:nucleotidase activity"/>
    <property type="evidence" value="ECO:0007669"/>
    <property type="project" value="InterPro"/>
</dbReference>
<dbReference type="RefSeq" id="WP_129068188.1">
    <property type="nucleotide sequence ID" value="NZ_RDFA01000002.1"/>
</dbReference>
<dbReference type="SUPFAM" id="SSF64167">
    <property type="entry name" value="SurE-like"/>
    <property type="match status" value="1"/>
</dbReference>
<dbReference type="InterPro" id="IPR002828">
    <property type="entry name" value="SurE-like_Pase/nucleotidase"/>
</dbReference>
<feature type="region of interest" description="Disordered" evidence="4">
    <location>
        <begin position="38"/>
        <end position="57"/>
    </location>
</feature>
<dbReference type="Proteomes" id="UP000289691">
    <property type="component" value="Unassembled WGS sequence"/>
</dbReference>
<dbReference type="InterPro" id="IPR030048">
    <property type="entry name" value="SurE"/>
</dbReference>